<name>A0ACD4R693_9BACI</name>
<keyword evidence="2" id="KW-1185">Reference proteome</keyword>
<gene>
    <name evidence="1" type="ORF">QLQ22_13395</name>
</gene>
<sequence length="600" mass="67002">MIKKKWNTFKNMFLIEDIRRTFALLGPYLLKYKRSYISLFLIMLSQILLTIGFAWFFGTITDAAVQNETDKLKWLLPFGLGLLSISLATTYFYTYLESVTINKVKLELKEQVLKHLLLLPVKKTSNMRTGDLMTHFTNDVNCIEGVIGSNLLYLIQLPLTFAAVSVYMFIINWQMALIGFTVIPLAIAIGAVFGILLRNNSRKMFTQISDINSTLNEIFQGLSVIRSFLLEKKMSQKQNSQNQDLFTLEMKNTKLRGFFYIGGEAITSITYITGLCLGAYFVSKSMITVGSLLTFVTLMQHLISPLTGLAGIWGSFQSSASAVERLSNILNEEIELNHLPEYVPSKIKGSIQLKNITFSYDQQKKSIDNMTLDIPAGQTVAIVGPSGAGKSTLFHLIQGFYQPDSGMVTLDHNPAELLPPSVARSSFAYVAQETFLFSGTIKDNLLLARPNISNQELVTAAKQANIHNFIMTLPNQYDTEVGERGVRLSGGQKQRLSIARAILKNAPILLLDEATSALDSESELFVKEALAAIKNKTTLIIAHRLSTIQHADLIVVMDEGKIVQMGRHEELITQEGLYRKLSHLTFKAKEKLPSLKAISQ</sequence>
<dbReference type="EMBL" id="CP126116">
    <property type="protein sequence ID" value="WHZ55720.1"/>
    <property type="molecule type" value="Genomic_DNA"/>
</dbReference>
<accession>A0ACD4R693</accession>
<keyword evidence="1" id="KW-0067">ATP-binding</keyword>
<evidence type="ECO:0000313" key="2">
    <source>
        <dbReference type="Proteomes" id="UP001226091"/>
    </source>
</evidence>
<evidence type="ECO:0000313" key="1">
    <source>
        <dbReference type="EMBL" id="WHZ55720.1"/>
    </source>
</evidence>
<organism evidence="1 2">
    <name type="scientific">Metabacillus hrfriensis</name>
    <dbReference type="NCBI Taxonomy" id="3048891"/>
    <lineage>
        <taxon>Bacteria</taxon>
        <taxon>Bacillati</taxon>
        <taxon>Bacillota</taxon>
        <taxon>Bacilli</taxon>
        <taxon>Bacillales</taxon>
        <taxon>Bacillaceae</taxon>
        <taxon>Metabacillus</taxon>
    </lineage>
</organism>
<proteinExistence type="predicted"/>
<protein>
    <submittedName>
        <fullName evidence="1">ABC transporter ATP-binding protein</fullName>
    </submittedName>
</protein>
<reference evidence="2" key="1">
    <citation type="journal article" date="2025" name="Aquaculture">
        <title>Assessment of the bioflocculant production and safety properties of Metabacillus hrfriensis sp. nov. based on phenotypic and whole-genome sequencing analysis.</title>
        <authorList>
            <person name="Zhang R."/>
            <person name="Zhao Z."/>
            <person name="Luo L."/>
            <person name="Wang S."/>
            <person name="Guo K."/>
            <person name="Xu W."/>
        </authorList>
    </citation>
    <scope>NUCLEOTIDE SEQUENCE [LARGE SCALE GENOMIC DNA]</scope>
    <source>
        <strain evidence="2">CT-WN-B3</strain>
    </source>
</reference>
<dbReference type="Proteomes" id="UP001226091">
    <property type="component" value="Chromosome"/>
</dbReference>
<keyword evidence="1" id="KW-0547">Nucleotide-binding</keyword>